<comment type="similarity">
    <text evidence="1">Belongs to the glycosyl hydrolase 3 family.</text>
</comment>
<dbReference type="SMART" id="SM01217">
    <property type="entry name" value="Fn3_like"/>
    <property type="match status" value="1"/>
</dbReference>
<evidence type="ECO:0000313" key="5">
    <source>
        <dbReference type="EMBL" id="HIY97264.1"/>
    </source>
</evidence>
<dbReference type="InterPro" id="IPR036962">
    <property type="entry name" value="Glyco_hydro_3_N_sf"/>
</dbReference>
<protein>
    <submittedName>
        <fullName evidence="5">Fibronectin type III-like domain-contianing protein</fullName>
    </submittedName>
</protein>
<organism evidence="5 6">
    <name type="scientific">Candidatus Borkfalkia excrementigallinarum</name>
    <dbReference type="NCBI Taxonomy" id="2838506"/>
    <lineage>
        <taxon>Bacteria</taxon>
        <taxon>Bacillati</taxon>
        <taxon>Bacillota</taxon>
        <taxon>Clostridia</taxon>
        <taxon>Christensenellales</taxon>
        <taxon>Christensenellaceae</taxon>
        <taxon>Candidatus Borkfalkia</taxon>
    </lineage>
</organism>
<dbReference type="Gene3D" id="3.20.20.300">
    <property type="entry name" value="Glycoside hydrolase, family 3, N-terminal domain"/>
    <property type="match status" value="1"/>
</dbReference>
<evidence type="ECO:0000256" key="1">
    <source>
        <dbReference type="ARBA" id="ARBA00005336"/>
    </source>
</evidence>
<sequence length="1096" mass="121465">MVFSYLLQLPNFKALVTKGLEIQTSSIVNKENDDAQPLEYYKTEFSSIAELQSESRKVVENIVAEGSVLLKNELVGRERALPLSVGDKVSLFDFTSVDPVWGGTGSGNAKVTGTSGNYPGEVPSYKDAFEDAGLIVNPKLWNWYQSNAEKYKRKAASEWPYETNINGVDWASIPASSGKADAEYGDAAIFILGRVGGEDHDHLMLTWDTQGSDPAGTNSQKGYLMLSDNEHSVLAALKELKDNGTFQKLILLINSSNQPELDWLTDNTYGIDAAMWIGGVGETGLNAVGKLLTGAVNPSGRLSDMYWNKHEYNPVHANFGTYAFNTGVGASDAETDRGVAAGTLILDGTRTNHADSRYIVYQEGMYLGYRYAETRYEDLVLGRENVGDFDYNSVVAYPFGYGLSYTQFEYSPVTVTKRDYTAKPVRPQTDRTLQKTEYTVTTTVTNTGQTAGKEVVQVYMQRPYTRYDIQNGIEKPAVELVGFAKTGILQPGDFEEVSITVDEKYFAAYDSNGAGTYVLTGGDYYLTVGKNAHDAVNNILAAKGKTTKHGMTHDGNEKLVYKTNPNGDENSVPNTTKYAFSDATGQEIKNLFDFADINRYDGRGSNSVTYVSRNDWTGTLKFADPDAGVNQTSQVKLVKTQQMIDDMSAQRDYLPVVSGEYPTYGADNNITLAEMGRRNEDGSPVYAYDDPKWQEFLDQLTWDDYLILLSDGKRKTNAVDSVSKPMTLDHNGPIGFIHPYRDTGIKNSDNSSWPNDAGWQTWSGIDKQAGHGGLSEIGVDPVTKLPNREIYGKQPVQDPDRWKYPTAYPSNPVLAATFNVELIERAGEMVGEDGLWGGYNGIYGTGVNIHRSPYAGRAFEYFSEDGFLSGVMAGHWSRGCQSKGVYVYNKHLALNEQEYGRYGISTFINEQTFREIYLRAFEIPIVQYDAKCIMGALNRVGVQWSSACKALNTDWLRGEAGLSGFVVTDWWESGIMNDTDNTEYYMQLGQIIMAGTDLPDGVLTTEKLDRYRQGGSNENCELAWAMRESAHRIMYTVAHSNAMNGFTVNTRVVTTEPWITGFVNVCVVVTWVLFGVFAISFIVLSVVCKKRKAEQV</sequence>
<dbReference type="SUPFAM" id="SSF51445">
    <property type="entry name" value="(Trans)glycosidases"/>
    <property type="match status" value="1"/>
</dbReference>
<dbReference type="Gene3D" id="2.60.40.10">
    <property type="entry name" value="Immunoglobulins"/>
    <property type="match status" value="1"/>
</dbReference>
<dbReference type="SUPFAM" id="SSF52279">
    <property type="entry name" value="Beta-D-glucan exohydrolase, C-terminal domain"/>
    <property type="match status" value="1"/>
</dbReference>
<dbReference type="PANTHER" id="PTHR42715:SF10">
    <property type="entry name" value="BETA-GLUCOSIDASE"/>
    <property type="match status" value="1"/>
</dbReference>
<proteinExistence type="inferred from homology"/>
<dbReference type="GO" id="GO:0005975">
    <property type="term" value="P:carbohydrate metabolic process"/>
    <property type="evidence" value="ECO:0007669"/>
    <property type="project" value="InterPro"/>
</dbReference>
<evidence type="ECO:0000256" key="2">
    <source>
        <dbReference type="ARBA" id="ARBA00022801"/>
    </source>
</evidence>
<dbReference type="InterPro" id="IPR026891">
    <property type="entry name" value="Fn3-like"/>
</dbReference>
<dbReference type="InterPro" id="IPR036881">
    <property type="entry name" value="Glyco_hydro_3_C_sf"/>
</dbReference>
<evidence type="ECO:0000256" key="3">
    <source>
        <dbReference type="SAM" id="Phobius"/>
    </source>
</evidence>
<dbReference type="AlphaFoldDB" id="A0A9D1ZWY4"/>
<keyword evidence="3" id="KW-0812">Transmembrane</keyword>
<dbReference type="PRINTS" id="PR00133">
    <property type="entry name" value="GLHYDRLASE3"/>
</dbReference>
<feature type="transmembrane region" description="Helical" evidence="3">
    <location>
        <begin position="1058"/>
        <end position="1087"/>
    </location>
</feature>
<dbReference type="InterPro" id="IPR001764">
    <property type="entry name" value="Glyco_hydro_3_N"/>
</dbReference>
<dbReference type="Gene3D" id="3.40.50.1700">
    <property type="entry name" value="Glycoside hydrolase family 3 C-terminal domain"/>
    <property type="match status" value="1"/>
</dbReference>
<keyword evidence="2" id="KW-0378">Hydrolase</keyword>
<dbReference type="Pfam" id="PF14310">
    <property type="entry name" value="Fn3-like"/>
    <property type="match status" value="1"/>
</dbReference>
<dbReference type="Pfam" id="PF00933">
    <property type="entry name" value="Glyco_hydro_3"/>
    <property type="match status" value="1"/>
</dbReference>
<reference evidence="5" key="1">
    <citation type="journal article" date="2021" name="PeerJ">
        <title>Extensive microbial diversity within the chicken gut microbiome revealed by metagenomics and culture.</title>
        <authorList>
            <person name="Gilroy R."/>
            <person name="Ravi A."/>
            <person name="Getino M."/>
            <person name="Pursley I."/>
            <person name="Horton D.L."/>
            <person name="Alikhan N.F."/>
            <person name="Baker D."/>
            <person name="Gharbi K."/>
            <person name="Hall N."/>
            <person name="Watson M."/>
            <person name="Adriaenssens E.M."/>
            <person name="Foster-Nyarko E."/>
            <person name="Jarju S."/>
            <person name="Secka A."/>
            <person name="Antonio M."/>
            <person name="Oren A."/>
            <person name="Chaudhuri R.R."/>
            <person name="La Ragione R."/>
            <person name="Hildebrand F."/>
            <person name="Pallen M.J."/>
        </authorList>
    </citation>
    <scope>NUCLEOTIDE SEQUENCE</scope>
    <source>
        <strain evidence="5">1345</strain>
    </source>
</reference>
<dbReference type="InterPro" id="IPR017853">
    <property type="entry name" value="GH"/>
</dbReference>
<name>A0A9D1ZWY4_9FIRM</name>
<evidence type="ECO:0000313" key="6">
    <source>
        <dbReference type="Proteomes" id="UP000886750"/>
    </source>
</evidence>
<comment type="caution">
    <text evidence="5">The sequence shown here is derived from an EMBL/GenBank/DDBJ whole genome shotgun (WGS) entry which is preliminary data.</text>
</comment>
<dbReference type="Proteomes" id="UP000886750">
    <property type="component" value="Unassembled WGS sequence"/>
</dbReference>
<dbReference type="GO" id="GO:0004553">
    <property type="term" value="F:hydrolase activity, hydrolyzing O-glycosyl compounds"/>
    <property type="evidence" value="ECO:0007669"/>
    <property type="project" value="InterPro"/>
</dbReference>
<reference evidence="5" key="2">
    <citation type="submission" date="2021-04" db="EMBL/GenBank/DDBJ databases">
        <authorList>
            <person name="Gilroy R."/>
        </authorList>
    </citation>
    <scope>NUCLEOTIDE SEQUENCE</scope>
    <source>
        <strain evidence="5">1345</strain>
    </source>
</reference>
<accession>A0A9D1ZWY4</accession>
<dbReference type="PANTHER" id="PTHR42715">
    <property type="entry name" value="BETA-GLUCOSIDASE"/>
    <property type="match status" value="1"/>
</dbReference>
<dbReference type="InterPro" id="IPR013783">
    <property type="entry name" value="Ig-like_fold"/>
</dbReference>
<dbReference type="InterPro" id="IPR050288">
    <property type="entry name" value="Cellulose_deg_GH3"/>
</dbReference>
<dbReference type="Pfam" id="PF01915">
    <property type="entry name" value="Glyco_hydro_3_C"/>
    <property type="match status" value="1"/>
</dbReference>
<feature type="domain" description="Fibronectin type III-like" evidence="4">
    <location>
        <begin position="454"/>
        <end position="532"/>
    </location>
</feature>
<keyword evidence="3" id="KW-0472">Membrane</keyword>
<dbReference type="EMBL" id="DXCQ01000056">
    <property type="protein sequence ID" value="HIY97264.1"/>
    <property type="molecule type" value="Genomic_DNA"/>
</dbReference>
<evidence type="ECO:0000259" key="4">
    <source>
        <dbReference type="SMART" id="SM01217"/>
    </source>
</evidence>
<keyword evidence="3" id="KW-1133">Transmembrane helix</keyword>
<gene>
    <name evidence="5" type="ORF">H9729_06200</name>
</gene>
<dbReference type="InterPro" id="IPR002772">
    <property type="entry name" value="Glyco_hydro_3_C"/>
</dbReference>